<gene>
    <name evidence="2" type="ORF">C5F50_10820</name>
</gene>
<keyword evidence="3" id="KW-1185">Reference proteome</keyword>
<proteinExistence type="predicted"/>
<name>A0A7D5M9K7_9ARCH</name>
<feature type="compositionally biased region" description="Basic and acidic residues" evidence="1">
    <location>
        <begin position="1"/>
        <end position="15"/>
    </location>
</feature>
<organism evidence="2 3">
    <name type="scientific">Nitrosopumilus ureiphilus</name>
    <dbReference type="NCBI Taxonomy" id="1470067"/>
    <lineage>
        <taxon>Archaea</taxon>
        <taxon>Nitrososphaerota</taxon>
        <taxon>Nitrososphaeria</taxon>
        <taxon>Nitrosopumilales</taxon>
        <taxon>Nitrosopumilaceae</taxon>
        <taxon>Nitrosopumilus</taxon>
    </lineage>
</organism>
<dbReference type="EMBL" id="CP026995">
    <property type="protein sequence ID" value="QLH07508.1"/>
    <property type="molecule type" value="Genomic_DNA"/>
</dbReference>
<accession>A0A7D5M9K7</accession>
<evidence type="ECO:0000256" key="1">
    <source>
        <dbReference type="SAM" id="MobiDB-lite"/>
    </source>
</evidence>
<reference evidence="2 3" key="1">
    <citation type="submission" date="2018-02" db="EMBL/GenBank/DDBJ databases">
        <title>Complete genome of Nitrosopumilus ureaphilus PS0.</title>
        <authorList>
            <person name="Qin W."/>
            <person name="Zheng Y."/>
            <person name="Stahl D.A."/>
        </authorList>
    </citation>
    <scope>NUCLEOTIDE SEQUENCE [LARGE SCALE GENOMIC DNA]</scope>
    <source>
        <strain evidence="2 3">PS0</strain>
    </source>
</reference>
<dbReference type="AlphaFoldDB" id="A0A7D5M9K7"/>
<sequence>MCRRHTFDNHIQKNEKKTRRKRRVKIFEKSLRSDQSLFNRQIYKGRFNVIYEGSMAEQSKQWWKGLGKELEIDIETFDE</sequence>
<evidence type="ECO:0000313" key="2">
    <source>
        <dbReference type="EMBL" id="QLH07508.1"/>
    </source>
</evidence>
<protein>
    <submittedName>
        <fullName evidence="2">Uncharacterized protein</fullName>
    </submittedName>
</protein>
<dbReference type="KEGG" id="nue:C5F50_10820"/>
<dbReference type="Proteomes" id="UP000509478">
    <property type="component" value="Chromosome"/>
</dbReference>
<feature type="region of interest" description="Disordered" evidence="1">
    <location>
        <begin position="1"/>
        <end position="20"/>
    </location>
</feature>
<evidence type="ECO:0000313" key="3">
    <source>
        <dbReference type="Proteomes" id="UP000509478"/>
    </source>
</evidence>